<dbReference type="CDD" id="cd04647">
    <property type="entry name" value="LbH_MAT_like"/>
    <property type="match status" value="1"/>
</dbReference>
<dbReference type="PANTHER" id="PTHR23416:SF23">
    <property type="entry name" value="ACETYLTRANSFERASE C18B11.09C-RELATED"/>
    <property type="match status" value="1"/>
</dbReference>
<keyword evidence="2" id="KW-0808">Transferase</keyword>
<dbReference type="GO" id="GO:0005829">
    <property type="term" value="C:cytosol"/>
    <property type="evidence" value="ECO:0007669"/>
    <property type="project" value="TreeGrafter"/>
</dbReference>
<reference evidence="5 6" key="1">
    <citation type="journal article" date="2016" name="Nat. Commun.">
        <title>Thousands of microbial genomes shed light on interconnected biogeochemical processes in an aquifer system.</title>
        <authorList>
            <person name="Anantharaman K."/>
            <person name="Brown C.T."/>
            <person name="Hug L.A."/>
            <person name="Sharon I."/>
            <person name="Castelle C.J."/>
            <person name="Probst A.J."/>
            <person name="Thomas B.C."/>
            <person name="Singh A."/>
            <person name="Wilkins M.J."/>
            <person name="Karaoz U."/>
            <person name="Brodie E.L."/>
            <person name="Williams K.H."/>
            <person name="Hubbard S.S."/>
            <person name="Banfield J.F."/>
        </authorList>
    </citation>
    <scope>NUCLEOTIDE SEQUENCE [LARGE SCALE GENOMIC DNA]</scope>
</reference>
<dbReference type="Proteomes" id="UP000176527">
    <property type="component" value="Unassembled WGS sequence"/>
</dbReference>
<proteinExistence type="inferred from homology"/>
<dbReference type="Pfam" id="PF00132">
    <property type="entry name" value="Hexapep"/>
    <property type="match status" value="1"/>
</dbReference>
<organism evidence="5 6">
    <name type="scientific">Candidatus Daviesbacteria bacterium RIFCSPHIGHO2_12_FULL_37_11</name>
    <dbReference type="NCBI Taxonomy" id="1797777"/>
    <lineage>
        <taxon>Bacteria</taxon>
        <taxon>Candidatus Daviesiibacteriota</taxon>
    </lineage>
</organism>
<evidence type="ECO:0000256" key="3">
    <source>
        <dbReference type="ARBA" id="ARBA00022737"/>
    </source>
</evidence>
<dbReference type="GO" id="GO:0008374">
    <property type="term" value="F:O-acyltransferase activity"/>
    <property type="evidence" value="ECO:0007669"/>
    <property type="project" value="TreeGrafter"/>
</dbReference>
<dbReference type="PROSITE" id="PS00101">
    <property type="entry name" value="HEXAPEP_TRANSFERASES"/>
    <property type="match status" value="1"/>
</dbReference>
<keyword evidence="4" id="KW-0812">Transmembrane</keyword>
<evidence type="ECO:0000256" key="2">
    <source>
        <dbReference type="ARBA" id="ARBA00022679"/>
    </source>
</evidence>
<evidence type="ECO:0000313" key="5">
    <source>
        <dbReference type="EMBL" id="OGE38299.1"/>
    </source>
</evidence>
<dbReference type="AlphaFoldDB" id="A0A1F5KBN2"/>
<feature type="transmembrane region" description="Helical" evidence="4">
    <location>
        <begin position="25"/>
        <end position="45"/>
    </location>
</feature>
<dbReference type="InterPro" id="IPR051159">
    <property type="entry name" value="Hexapeptide_acetyltransf"/>
</dbReference>
<comment type="caution">
    <text evidence="5">The sequence shown here is derived from an EMBL/GenBank/DDBJ whole genome shotgun (WGS) entry which is preliminary data.</text>
</comment>
<keyword evidence="3" id="KW-0677">Repeat</keyword>
<protein>
    <recommendedName>
        <fullName evidence="7">Acetyltransferase</fullName>
    </recommendedName>
</protein>
<dbReference type="EMBL" id="MFDE01000025">
    <property type="protein sequence ID" value="OGE38299.1"/>
    <property type="molecule type" value="Genomic_DNA"/>
</dbReference>
<evidence type="ECO:0000313" key="6">
    <source>
        <dbReference type="Proteomes" id="UP000176527"/>
    </source>
</evidence>
<accession>A0A1F5KBN2</accession>
<dbReference type="InterPro" id="IPR011004">
    <property type="entry name" value="Trimer_LpxA-like_sf"/>
</dbReference>
<dbReference type="InterPro" id="IPR018357">
    <property type="entry name" value="Hexapep_transf_CS"/>
</dbReference>
<gene>
    <name evidence="5" type="ORF">A3F00_02995</name>
</gene>
<comment type="similarity">
    <text evidence="1">Belongs to the transferase hexapeptide repeat family.</text>
</comment>
<evidence type="ECO:0000256" key="4">
    <source>
        <dbReference type="SAM" id="Phobius"/>
    </source>
</evidence>
<keyword evidence="4" id="KW-0472">Membrane</keyword>
<dbReference type="PANTHER" id="PTHR23416">
    <property type="entry name" value="SIALIC ACID SYNTHASE-RELATED"/>
    <property type="match status" value="1"/>
</dbReference>
<sequence length="193" mass="21120">MGSDLSVTDAGNKIVNRFLNYFLDFWLLVLTIAGNIPIHSIRWIFYFLSGMKISPEAHIHMWARFYKPSGISVGKDTIIGDNAFLDGRAPLKIGSHVDIASKVVIYNSQHDINSEDFHATLGSVEIEDYAFIGPGVIILPGVRIGKGAVIGAGAVVTKDVEAFTIVGGVPAHLIGERKNKEPQYKLGRARLFQ</sequence>
<evidence type="ECO:0000256" key="1">
    <source>
        <dbReference type="ARBA" id="ARBA00007274"/>
    </source>
</evidence>
<name>A0A1F5KBN2_9BACT</name>
<dbReference type="InterPro" id="IPR001451">
    <property type="entry name" value="Hexapep"/>
</dbReference>
<evidence type="ECO:0008006" key="7">
    <source>
        <dbReference type="Google" id="ProtNLM"/>
    </source>
</evidence>
<dbReference type="Gene3D" id="2.160.10.10">
    <property type="entry name" value="Hexapeptide repeat proteins"/>
    <property type="match status" value="1"/>
</dbReference>
<dbReference type="SUPFAM" id="SSF51161">
    <property type="entry name" value="Trimeric LpxA-like enzymes"/>
    <property type="match status" value="1"/>
</dbReference>
<keyword evidence="4" id="KW-1133">Transmembrane helix</keyword>